<feature type="transmembrane region" description="Helical" evidence="2">
    <location>
        <begin position="182"/>
        <end position="208"/>
    </location>
</feature>
<keyword evidence="5" id="KW-1185">Reference proteome</keyword>
<comment type="caution">
    <text evidence="4">The sequence shown here is derived from an EMBL/GenBank/DDBJ whole genome shotgun (WGS) entry which is preliminary data.</text>
</comment>
<gene>
    <name evidence="4" type="ORF">PFISCL1PPCAC_7986</name>
</gene>
<dbReference type="EMBL" id="BTSY01000002">
    <property type="protein sequence ID" value="GMT16689.1"/>
    <property type="molecule type" value="Genomic_DNA"/>
</dbReference>
<organism evidence="4 5">
    <name type="scientific">Pristionchus fissidentatus</name>
    <dbReference type="NCBI Taxonomy" id="1538716"/>
    <lineage>
        <taxon>Eukaryota</taxon>
        <taxon>Metazoa</taxon>
        <taxon>Ecdysozoa</taxon>
        <taxon>Nematoda</taxon>
        <taxon>Chromadorea</taxon>
        <taxon>Rhabditida</taxon>
        <taxon>Rhabditina</taxon>
        <taxon>Diplogasteromorpha</taxon>
        <taxon>Diplogasteroidea</taxon>
        <taxon>Neodiplogasteridae</taxon>
        <taxon>Pristionchus</taxon>
    </lineage>
</organism>
<feature type="compositionally biased region" description="Polar residues" evidence="1">
    <location>
        <begin position="257"/>
        <end position="270"/>
    </location>
</feature>
<keyword evidence="3" id="KW-0732">Signal</keyword>
<feature type="signal peptide" evidence="3">
    <location>
        <begin position="1"/>
        <end position="16"/>
    </location>
</feature>
<reference evidence="4" key="1">
    <citation type="submission" date="2023-10" db="EMBL/GenBank/DDBJ databases">
        <title>Genome assembly of Pristionchus species.</title>
        <authorList>
            <person name="Yoshida K."/>
            <person name="Sommer R.J."/>
        </authorList>
    </citation>
    <scope>NUCLEOTIDE SEQUENCE</scope>
    <source>
        <strain evidence="4">RS5133</strain>
    </source>
</reference>
<feature type="compositionally biased region" description="Low complexity" evidence="1">
    <location>
        <begin position="214"/>
        <end position="225"/>
    </location>
</feature>
<dbReference type="AlphaFoldDB" id="A0AAV5VFP3"/>
<evidence type="ECO:0000313" key="4">
    <source>
        <dbReference type="EMBL" id="GMT16689.1"/>
    </source>
</evidence>
<protein>
    <recommendedName>
        <fullName evidence="6">B30.2/SPRY domain-containing protein</fullName>
    </recommendedName>
</protein>
<sequence>RILLLFLLPLLPLVHSLVTFTCGYDACLHFVAPCGNESWVVHGYGQQVQYCREDVKEDLTIVIEWASVSLWKMTLFASPQSINDFTISSGRALIRADNESLWRLDIDGQRKPLDVYVGEPDGTVLFDVNTTDTPIFELFEGATITVDFVDGNSTSYPATEFWKLVSDRGIHRCDKSADLRPAFLIVLISYAIFSSFVAIALVLMIFCIKRTPSPKSYKPIPSSSSSDKKTPKKEDAPKKNDVDGNYVCLPPLDQTETRASVTNNGTASRT</sequence>
<feature type="non-terminal residue" evidence="4">
    <location>
        <position position="1"/>
    </location>
</feature>
<feature type="non-terminal residue" evidence="4">
    <location>
        <position position="270"/>
    </location>
</feature>
<keyword evidence="2" id="KW-0472">Membrane</keyword>
<feature type="region of interest" description="Disordered" evidence="1">
    <location>
        <begin position="214"/>
        <end position="270"/>
    </location>
</feature>
<evidence type="ECO:0000256" key="2">
    <source>
        <dbReference type="SAM" id="Phobius"/>
    </source>
</evidence>
<keyword evidence="2" id="KW-1133">Transmembrane helix</keyword>
<keyword evidence="2" id="KW-0812">Transmembrane</keyword>
<name>A0AAV5VFP3_9BILA</name>
<evidence type="ECO:0000313" key="5">
    <source>
        <dbReference type="Proteomes" id="UP001432322"/>
    </source>
</evidence>
<proteinExistence type="predicted"/>
<accession>A0AAV5VFP3</accession>
<feature type="compositionally biased region" description="Basic and acidic residues" evidence="1">
    <location>
        <begin position="226"/>
        <end position="242"/>
    </location>
</feature>
<evidence type="ECO:0000256" key="1">
    <source>
        <dbReference type="SAM" id="MobiDB-lite"/>
    </source>
</evidence>
<evidence type="ECO:0008006" key="6">
    <source>
        <dbReference type="Google" id="ProtNLM"/>
    </source>
</evidence>
<evidence type="ECO:0000256" key="3">
    <source>
        <dbReference type="SAM" id="SignalP"/>
    </source>
</evidence>
<feature type="chain" id="PRO_5043955367" description="B30.2/SPRY domain-containing protein" evidence="3">
    <location>
        <begin position="17"/>
        <end position="270"/>
    </location>
</feature>
<dbReference type="Proteomes" id="UP001432322">
    <property type="component" value="Unassembled WGS sequence"/>
</dbReference>